<dbReference type="AlphaFoldDB" id="A0A9W6W7M6"/>
<dbReference type="EMBL" id="BSTX01000001">
    <property type="protein sequence ID" value="GLZ76714.1"/>
    <property type="molecule type" value="Genomic_DNA"/>
</dbReference>
<evidence type="ECO:0000313" key="1">
    <source>
        <dbReference type="EMBL" id="GLZ76714.1"/>
    </source>
</evidence>
<protein>
    <recommendedName>
        <fullName evidence="3">HEAT repeat protein</fullName>
    </recommendedName>
</protein>
<evidence type="ECO:0008006" key="3">
    <source>
        <dbReference type="Google" id="ProtNLM"/>
    </source>
</evidence>
<comment type="caution">
    <text evidence="1">The sequence shown here is derived from an EMBL/GenBank/DDBJ whole genome shotgun (WGS) entry which is preliminary data.</text>
</comment>
<dbReference type="InterPro" id="IPR016024">
    <property type="entry name" value="ARM-type_fold"/>
</dbReference>
<keyword evidence="2" id="KW-1185">Reference proteome</keyword>
<gene>
    <name evidence="1" type="ORF">Afil01_15210</name>
</gene>
<proteinExistence type="predicted"/>
<name>A0A9W6W7M6_9ACTN</name>
<evidence type="ECO:0000313" key="2">
    <source>
        <dbReference type="Proteomes" id="UP001165079"/>
    </source>
</evidence>
<organism evidence="1 2">
    <name type="scientific">Actinorhabdospora filicis</name>
    <dbReference type="NCBI Taxonomy" id="1785913"/>
    <lineage>
        <taxon>Bacteria</taxon>
        <taxon>Bacillati</taxon>
        <taxon>Actinomycetota</taxon>
        <taxon>Actinomycetes</taxon>
        <taxon>Micromonosporales</taxon>
        <taxon>Micromonosporaceae</taxon>
        <taxon>Actinorhabdospora</taxon>
    </lineage>
</organism>
<accession>A0A9W6W7M6</accession>
<dbReference type="Proteomes" id="UP001165079">
    <property type="component" value="Unassembled WGS sequence"/>
</dbReference>
<sequence>MCEKRRAVRVTTHGIGSEQHAAGGPRIPLAPLVRVLHDGAVSDMVITALLDELDPLPFPERMRLLARRAGEWAAEGVLRARLDVLWGGDDYARGLALTLGIIGRDAGSVIAGLADPDRVIRHRAVRACRAVPVDPEVLAGLVVDAPAELRLRLYATIRRARMRGLADRLVGAVRERHGDAEAAKLLISCGEATVRELLPRIGYAAGRWDALARRHPGPVLDEAERHLSGNRLEARSWWSRYGWSVLSAAEGEPERVLSLLEGDPRLARVGAGKALTFLAAHDPRRVARLLSRHVYTGTGPSGLGAGTLRRLAALDLPVLVELGTRWDGPGEWAALLKRRPPSARAELFEALSATRPVSAEPLPEVLLDVLPRALRTREAERAIGLPAVAEDEARVLHYTAHLPFADAFPALLTATRRHLADDRAAGYGLLIACVRRSADPEALGTVLNGLDRLRNEQDPVRARFVTALSSIPPHRFTGAHAPALTAIAKDTVEARDASWSTRTALTGLAVRLLSARSEVPELLDWATSTLDGLAGTGRLYLRDLRRHLRRGDEARFIATLLPWLRRGAERAHFEPLFGVVGGLGPRAHGLAPLTELLARAAAPGNVTAVAATAISLLLDDPRERASRVEDILLGDTSTVAVHAVWRTLCTTRTDLLDLVFEGSPPAGGHLAQGVRWVPGHAQAVDRWLPRQQAAYLRLLKAVIGDAGTRLHIRAAAIAQAAHVPGGWDLVNRYVDSPNTVLDEAALAALVWTSRPAEALGLLLDRADGDRARVAVYSAGRAARFTPPSALAEPLTALLASPKVTARKEAARLLAASSVPGAMDALHATWSTGPHRDVKAAIVSAVRHLLDDPRAWTILEEAIADPEPAVAQAALTIGRWDIAPRHAAAYAALVLAAGRHPDRNTALAAWNAYPSWSAQAPGGTATIADAVADLDNRTTWRQAAHALVWLLDSGVPEDTAAALIERLLSATGQPDALADRDLPARRRIATLCSDLDHWARTQDGTADLAPVAAAGRLLAAHPEYLAEGCTLLVAATLPYGPEPGLAAIADRLHDRPLAAARTAEAVETWYASRTSFTPEPLLATAEALSTRGDLPGGLLSLALVVAVAKATPERRPSDPAARGLVARLRRHPEAEVRTLALNLATAPE</sequence>
<reference evidence="1" key="1">
    <citation type="submission" date="2023-03" db="EMBL/GenBank/DDBJ databases">
        <title>Actinorhabdospora filicis NBRC 111898.</title>
        <authorList>
            <person name="Ichikawa N."/>
            <person name="Sato H."/>
            <person name="Tonouchi N."/>
        </authorList>
    </citation>
    <scope>NUCLEOTIDE SEQUENCE</scope>
    <source>
        <strain evidence="1">NBRC 111898</strain>
    </source>
</reference>
<dbReference type="SUPFAM" id="SSF48371">
    <property type="entry name" value="ARM repeat"/>
    <property type="match status" value="1"/>
</dbReference>